<dbReference type="Gene3D" id="2.60.120.260">
    <property type="entry name" value="Galactose-binding domain-like"/>
    <property type="match status" value="1"/>
</dbReference>
<comment type="caution">
    <text evidence="3">The sequence shown here is derived from an EMBL/GenBank/DDBJ whole genome shotgun (WGS) entry which is preliminary data.</text>
</comment>
<sequence>MKTIMKKILFFLFMLPLALVACDNEPEVGSTLYPENDNSASVKAFIDNRCFYPKNSIETNIVQTSDGSKLIVNSESVKTRVQLTNAAPKDLTFSMKVDNSAVAETDGATLLADDAVSFINQTVTVKKGEIESKDFIVFALNGDSKSLREFQDKGILGFSLNTPDDVEISKKFGTYLWKVNKEITNINADGDLKDKTPVDFEDYEVLDPFYHAPTKKLNDPEYSMWGGYERMFAQDPKSYLQINLKKDFSLAGFSLYPIELGSWDFNPKKIEVLGGPDEQNLALIGFAISKQKPSSKDPWEIVFYSPIQVKCLRILVTESYSNNRVVMIPGLKLFK</sequence>
<evidence type="ECO:0000313" key="4">
    <source>
        <dbReference type="Proteomes" id="UP000324383"/>
    </source>
</evidence>
<proteinExistence type="predicted"/>
<accession>A0A5D3EFQ9</accession>
<feature type="chain" id="PRO_5030116294" evidence="1">
    <location>
        <begin position="22"/>
        <end position="335"/>
    </location>
</feature>
<reference evidence="3 4" key="1">
    <citation type="submission" date="2019-07" db="EMBL/GenBank/DDBJ databases">
        <title>Draft Genome Sequences of Bacteroides pyogenes Strains Isolated from the Uterus Holstein Dairy Cows with Metritis.</title>
        <authorList>
            <person name="Cunha F."/>
            <person name="Galvao K.N."/>
            <person name="Jeon S.J."/>
            <person name="Jeong K.C."/>
        </authorList>
    </citation>
    <scope>NUCLEOTIDE SEQUENCE [LARGE SCALE GENOMIC DNA]</scope>
    <source>
        <strain evidence="3 4">KG-31</strain>
    </source>
</reference>
<evidence type="ECO:0000259" key="2">
    <source>
        <dbReference type="Pfam" id="PF08522"/>
    </source>
</evidence>
<protein>
    <submittedName>
        <fullName evidence="3">DUF1735 domain-containing protein</fullName>
    </submittedName>
</protein>
<evidence type="ECO:0000313" key="3">
    <source>
        <dbReference type="EMBL" id="TYK33895.1"/>
    </source>
</evidence>
<dbReference type="InterPro" id="IPR008979">
    <property type="entry name" value="Galactose-bd-like_sf"/>
</dbReference>
<feature type="domain" description="BT-3987-like N-terminal" evidence="2">
    <location>
        <begin position="58"/>
        <end position="137"/>
    </location>
</feature>
<dbReference type="InterPro" id="IPR013728">
    <property type="entry name" value="BT_3987-like_N"/>
</dbReference>
<dbReference type="Proteomes" id="UP000324383">
    <property type="component" value="Unassembled WGS sequence"/>
</dbReference>
<dbReference type="AlphaFoldDB" id="A0A5D3EFQ9"/>
<feature type="signal peptide" evidence="1">
    <location>
        <begin position="1"/>
        <end position="21"/>
    </location>
</feature>
<dbReference type="PROSITE" id="PS51257">
    <property type="entry name" value="PROKAR_LIPOPROTEIN"/>
    <property type="match status" value="1"/>
</dbReference>
<keyword evidence="1" id="KW-0732">Signal</keyword>
<dbReference type="SUPFAM" id="SSF49785">
    <property type="entry name" value="Galactose-binding domain-like"/>
    <property type="match status" value="1"/>
</dbReference>
<dbReference type="EMBL" id="VKLW01000011">
    <property type="protein sequence ID" value="TYK33895.1"/>
    <property type="molecule type" value="Genomic_DNA"/>
</dbReference>
<keyword evidence="4" id="KW-1185">Reference proteome</keyword>
<gene>
    <name evidence="3" type="ORF">FNJ60_06115</name>
</gene>
<organism evidence="3 4">
    <name type="scientific">Bacteroides pyogenes</name>
    <dbReference type="NCBI Taxonomy" id="310300"/>
    <lineage>
        <taxon>Bacteria</taxon>
        <taxon>Pseudomonadati</taxon>
        <taxon>Bacteroidota</taxon>
        <taxon>Bacteroidia</taxon>
        <taxon>Bacteroidales</taxon>
        <taxon>Bacteroidaceae</taxon>
        <taxon>Bacteroides</taxon>
    </lineage>
</organism>
<dbReference type="Pfam" id="PF08522">
    <property type="entry name" value="BT_3987-like_N"/>
    <property type="match status" value="1"/>
</dbReference>
<name>A0A5D3EFQ9_9BACE</name>
<evidence type="ECO:0000256" key="1">
    <source>
        <dbReference type="SAM" id="SignalP"/>
    </source>
</evidence>